<protein>
    <recommendedName>
        <fullName evidence="3">PD-(D/E)XK nuclease family transposase</fullName>
    </recommendedName>
</protein>
<proteinExistence type="predicted"/>
<dbReference type="Pfam" id="PF12784">
    <property type="entry name" value="PDDEXK_2"/>
    <property type="match status" value="1"/>
</dbReference>
<gene>
    <name evidence="1" type="ORF">VU01_12623</name>
</gene>
<evidence type="ECO:0000313" key="1">
    <source>
        <dbReference type="EMBL" id="RWX50798.1"/>
    </source>
</evidence>
<sequence length="234" mass="27281">MDLKVRNQKDEIVVIEVQYERELDYLQRILFGTSKVITEHLEEGDPYSEIVKVISVNILYFDLGHGEDYVYHGSTTFKGIHRHDILELSREQQGVYEKKELSQVFPEYYLIKVNSFDDIAKDSLDEWIYFLKNEEIKEEFSAKGLAQAKSTLDVLKLPEQERAEYERYQDNLHYRASMVHSSYHLGIFKGVEQGRAEGEKQKALEIARNLIDVLDDETIAVKTGLSVNDVKKLR</sequence>
<evidence type="ECO:0000313" key="2">
    <source>
        <dbReference type="Proteomes" id="UP000288892"/>
    </source>
</evidence>
<dbReference type="AlphaFoldDB" id="A0A444JCJ9"/>
<comment type="caution">
    <text evidence="1">The sequence shown here is derived from an EMBL/GenBank/DDBJ whole genome shotgun (WGS) entry which is preliminary data.</text>
</comment>
<reference evidence="1 2" key="1">
    <citation type="submission" date="2017-01" db="EMBL/GenBank/DDBJ databases">
        <title>The cable genome- insights into the physiology and evolution of filamentous bacteria capable of sulfide oxidation via long distance electron transfer.</title>
        <authorList>
            <person name="Schreiber L."/>
            <person name="Bjerg J.T."/>
            <person name="Boggild A."/>
            <person name="Van De Vossenberg J."/>
            <person name="Meysman F."/>
            <person name="Nielsen L.P."/>
            <person name="Schramm A."/>
            <person name="Kjeldsen K.U."/>
        </authorList>
    </citation>
    <scope>NUCLEOTIDE SEQUENCE [LARGE SCALE GENOMIC DNA]</scope>
    <source>
        <strain evidence="1">A5</strain>
    </source>
</reference>
<keyword evidence="2" id="KW-1185">Reference proteome</keyword>
<dbReference type="Proteomes" id="UP000288892">
    <property type="component" value="Unassembled WGS sequence"/>
</dbReference>
<accession>A0A444JCJ9</accession>
<dbReference type="PANTHER" id="PTHR41317:SF1">
    <property type="entry name" value="PD-(D_E)XK NUCLEASE FAMILY TRANSPOSASE"/>
    <property type="match status" value="1"/>
</dbReference>
<evidence type="ECO:0008006" key="3">
    <source>
        <dbReference type="Google" id="ProtNLM"/>
    </source>
</evidence>
<dbReference type="PANTHER" id="PTHR41317">
    <property type="entry name" value="PD-(D_E)XK NUCLEASE FAMILY TRANSPOSASE"/>
    <property type="match status" value="1"/>
</dbReference>
<organism evidence="1 2">
    <name type="scientific">Candidatus Electrothrix marina</name>
    <dbReference type="NCBI Taxonomy" id="1859130"/>
    <lineage>
        <taxon>Bacteria</taxon>
        <taxon>Pseudomonadati</taxon>
        <taxon>Thermodesulfobacteriota</taxon>
        <taxon>Desulfobulbia</taxon>
        <taxon>Desulfobulbales</taxon>
        <taxon>Desulfobulbaceae</taxon>
        <taxon>Candidatus Electrothrix</taxon>
    </lineage>
</organism>
<name>A0A444JCJ9_9BACT</name>
<dbReference type="EMBL" id="MTKS01000262">
    <property type="protein sequence ID" value="RWX50798.1"/>
    <property type="molecule type" value="Genomic_DNA"/>
</dbReference>